<dbReference type="AlphaFoldDB" id="A0A415I2P4"/>
<feature type="transmembrane region" description="Helical" evidence="1">
    <location>
        <begin position="77"/>
        <end position="97"/>
    </location>
</feature>
<sequence>MIKEYYDWLTYNPANIPITSLIRPIAFALIIIAIIMCAFYYAFSEKVSFKTIIVCFLLSPYVLLSILWEICFLNENLFVYLVPLYPVIAFLLVKRLYGYKNTK</sequence>
<dbReference type="EMBL" id="QROF01000020">
    <property type="protein sequence ID" value="RHL01888.1"/>
    <property type="molecule type" value="Genomic_DNA"/>
</dbReference>
<keyword evidence="1" id="KW-0472">Membrane</keyword>
<reference evidence="2 3" key="1">
    <citation type="submission" date="2018-08" db="EMBL/GenBank/DDBJ databases">
        <title>A genome reference for cultivated species of the human gut microbiota.</title>
        <authorList>
            <person name="Zou Y."/>
            <person name="Xue W."/>
            <person name="Luo G."/>
        </authorList>
    </citation>
    <scope>NUCLEOTIDE SEQUENCE [LARGE SCALE GENOMIC DNA]</scope>
    <source>
        <strain evidence="2 3">AF39-14AC</strain>
    </source>
</reference>
<name>A0A415I2P4_9FIRM</name>
<evidence type="ECO:0000313" key="2">
    <source>
        <dbReference type="EMBL" id="RHL01888.1"/>
    </source>
</evidence>
<feature type="transmembrane region" description="Helical" evidence="1">
    <location>
        <begin position="20"/>
        <end position="43"/>
    </location>
</feature>
<dbReference type="Proteomes" id="UP000286181">
    <property type="component" value="Unassembled WGS sequence"/>
</dbReference>
<evidence type="ECO:0000313" key="3">
    <source>
        <dbReference type="Proteomes" id="UP000286181"/>
    </source>
</evidence>
<dbReference type="RefSeq" id="WP_118372463.1">
    <property type="nucleotide sequence ID" value="NZ_QROF01000020.1"/>
</dbReference>
<feature type="transmembrane region" description="Helical" evidence="1">
    <location>
        <begin position="52"/>
        <end position="71"/>
    </location>
</feature>
<evidence type="ECO:0000256" key="1">
    <source>
        <dbReference type="SAM" id="Phobius"/>
    </source>
</evidence>
<gene>
    <name evidence="2" type="ORF">DW038_14750</name>
</gene>
<protein>
    <submittedName>
        <fullName evidence="2">Uncharacterized protein</fullName>
    </submittedName>
</protein>
<organism evidence="2 3">
    <name type="scientific">Agathobacter rectalis</name>
    <dbReference type="NCBI Taxonomy" id="39491"/>
    <lineage>
        <taxon>Bacteria</taxon>
        <taxon>Bacillati</taxon>
        <taxon>Bacillota</taxon>
        <taxon>Clostridia</taxon>
        <taxon>Lachnospirales</taxon>
        <taxon>Lachnospiraceae</taxon>
        <taxon>Agathobacter</taxon>
    </lineage>
</organism>
<accession>A0A415I2P4</accession>
<proteinExistence type="predicted"/>
<keyword evidence="1" id="KW-0812">Transmembrane</keyword>
<keyword evidence="1" id="KW-1133">Transmembrane helix</keyword>
<comment type="caution">
    <text evidence="2">The sequence shown here is derived from an EMBL/GenBank/DDBJ whole genome shotgun (WGS) entry which is preliminary data.</text>
</comment>